<keyword evidence="1" id="KW-0472">Membrane</keyword>
<accession>A0A7G3AHF2</accession>
<evidence type="ECO:0000313" key="2">
    <source>
        <dbReference type="EMBL" id="MBC1173472.1"/>
    </source>
</evidence>
<protein>
    <submittedName>
        <fullName evidence="2">Putative secreted protein</fullName>
    </submittedName>
</protein>
<keyword evidence="1" id="KW-1133">Transmembrane helix</keyword>
<sequence length="84" mass="9873">MFFSFFVFPSKIYFLCPFSLLFKYFIFFCIFSLLQCWDFFLLLAGEGVVEGGGGEGKGRKVDEKKFSFKILYFLSSFSNHSYLF</sequence>
<proteinExistence type="predicted"/>
<feature type="transmembrane region" description="Helical" evidence="1">
    <location>
        <begin position="12"/>
        <end position="34"/>
    </location>
</feature>
<name>A0A7G3AHF2_LUTLO</name>
<evidence type="ECO:0000256" key="1">
    <source>
        <dbReference type="SAM" id="Phobius"/>
    </source>
</evidence>
<organism evidence="2">
    <name type="scientific">Lutzomyia longipalpis</name>
    <name type="common">Sand fly</name>
    <dbReference type="NCBI Taxonomy" id="7200"/>
    <lineage>
        <taxon>Eukaryota</taxon>
        <taxon>Metazoa</taxon>
        <taxon>Ecdysozoa</taxon>
        <taxon>Arthropoda</taxon>
        <taxon>Hexapoda</taxon>
        <taxon>Insecta</taxon>
        <taxon>Pterygota</taxon>
        <taxon>Neoptera</taxon>
        <taxon>Endopterygota</taxon>
        <taxon>Diptera</taxon>
        <taxon>Nematocera</taxon>
        <taxon>Psychodoidea</taxon>
        <taxon>Psychodidae</taxon>
        <taxon>Lutzomyia</taxon>
        <taxon>Lutzomyia</taxon>
    </lineage>
</organism>
<dbReference type="EMBL" id="GITU01004769">
    <property type="protein sequence ID" value="MBC1173472.1"/>
    <property type="molecule type" value="Transcribed_RNA"/>
</dbReference>
<keyword evidence="1" id="KW-0812">Transmembrane</keyword>
<dbReference type="AlphaFoldDB" id="A0A7G3AHF2"/>
<reference evidence="2" key="1">
    <citation type="journal article" date="2020" name="BMC">
        <title>Leishmania infection induces a limited differential gene expression in the sand fly midgut.</title>
        <authorList>
            <person name="Coutinho-Abreu I.V."/>
            <person name="Serafim T.D."/>
            <person name="Meneses C."/>
            <person name="Kamhawi S."/>
            <person name="Oliveira F."/>
            <person name="Valenzuela J.G."/>
        </authorList>
    </citation>
    <scope>NUCLEOTIDE SEQUENCE</scope>
    <source>
        <strain evidence="2">Jacobina</strain>
        <tissue evidence="2">Midgut</tissue>
    </source>
</reference>